<evidence type="ECO:0000313" key="2">
    <source>
        <dbReference type="Proteomes" id="UP001386955"/>
    </source>
</evidence>
<keyword evidence="2" id="KW-1185">Reference proteome</keyword>
<gene>
    <name evidence="1" type="ORF">VNO78_02286</name>
</gene>
<protein>
    <submittedName>
        <fullName evidence="1">Uncharacterized protein</fullName>
    </submittedName>
</protein>
<reference evidence="1 2" key="1">
    <citation type="submission" date="2024-01" db="EMBL/GenBank/DDBJ databases">
        <title>The genomes of 5 underutilized Papilionoideae crops provide insights into root nodulation and disease resistanc.</title>
        <authorList>
            <person name="Jiang F."/>
        </authorList>
    </citation>
    <scope>NUCLEOTIDE SEQUENCE [LARGE SCALE GENOMIC DNA]</scope>
    <source>
        <strain evidence="1">DUOXIRENSHENG_FW03</strain>
        <tissue evidence="1">Leaves</tissue>
    </source>
</reference>
<dbReference type="Proteomes" id="UP001386955">
    <property type="component" value="Unassembled WGS sequence"/>
</dbReference>
<sequence length="82" mass="9916">MFIDKVMSNGRRFRTAQRDKITVKSESVLEFHVYKEGSRRRRREKREERRRREEEGIERVRVSVCDPLLIIWCYGGSGGWLE</sequence>
<name>A0AAN9TBB1_PSOTE</name>
<evidence type="ECO:0000313" key="1">
    <source>
        <dbReference type="EMBL" id="KAK7410990.1"/>
    </source>
</evidence>
<organism evidence="1 2">
    <name type="scientific">Psophocarpus tetragonolobus</name>
    <name type="common">Winged bean</name>
    <name type="synonym">Dolichos tetragonolobus</name>
    <dbReference type="NCBI Taxonomy" id="3891"/>
    <lineage>
        <taxon>Eukaryota</taxon>
        <taxon>Viridiplantae</taxon>
        <taxon>Streptophyta</taxon>
        <taxon>Embryophyta</taxon>
        <taxon>Tracheophyta</taxon>
        <taxon>Spermatophyta</taxon>
        <taxon>Magnoliopsida</taxon>
        <taxon>eudicotyledons</taxon>
        <taxon>Gunneridae</taxon>
        <taxon>Pentapetalae</taxon>
        <taxon>rosids</taxon>
        <taxon>fabids</taxon>
        <taxon>Fabales</taxon>
        <taxon>Fabaceae</taxon>
        <taxon>Papilionoideae</taxon>
        <taxon>50 kb inversion clade</taxon>
        <taxon>NPAAA clade</taxon>
        <taxon>indigoferoid/millettioid clade</taxon>
        <taxon>Phaseoleae</taxon>
        <taxon>Psophocarpus</taxon>
    </lineage>
</organism>
<proteinExistence type="predicted"/>
<accession>A0AAN9TBB1</accession>
<dbReference type="EMBL" id="JAYMYS010000001">
    <property type="protein sequence ID" value="KAK7410990.1"/>
    <property type="molecule type" value="Genomic_DNA"/>
</dbReference>
<comment type="caution">
    <text evidence="1">The sequence shown here is derived from an EMBL/GenBank/DDBJ whole genome shotgun (WGS) entry which is preliminary data.</text>
</comment>
<dbReference type="AlphaFoldDB" id="A0AAN9TBB1"/>